<organism evidence="3 4">
    <name type="scientific">Actinokineospora xionganensis</name>
    <dbReference type="NCBI Taxonomy" id="2684470"/>
    <lineage>
        <taxon>Bacteria</taxon>
        <taxon>Bacillati</taxon>
        <taxon>Actinomycetota</taxon>
        <taxon>Actinomycetes</taxon>
        <taxon>Pseudonocardiales</taxon>
        <taxon>Pseudonocardiaceae</taxon>
        <taxon>Actinokineospora</taxon>
    </lineage>
</organism>
<evidence type="ECO:0000313" key="3">
    <source>
        <dbReference type="EMBL" id="MBC6450896.1"/>
    </source>
</evidence>
<sequence>MSFPESSSGRRATPTFPPRPLDDSRTPSLILSALPDVLPESLRREEEPPPPPRRTGPSRATLVKAAAAVVIVAALVGLGVWALTDSEPAPPAPVAQHEFTFTRAAQPPAAVLDSDCADHAYGQTKRFLATTVCQQLTRALFTTTLSDGRVAYSSVAVVRMRSEADAAALFELVRKDNTGSVVDIVRDRVATAPGLDRLSRGGFAAAKHERDVVIVETDTATKDPDPEAHRNEMKRVSRDALRLGRDLK</sequence>
<feature type="region of interest" description="Disordered" evidence="1">
    <location>
        <begin position="218"/>
        <end position="248"/>
    </location>
</feature>
<keyword evidence="2" id="KW-1133">Transmembrane helix</keyword>
<accession>A0ABR7LDZ2</accession>
<keyword evidence="2" id="KW-0812">Transmembrane</keyword>
<gene>
    <name evidence="3" type="ORF">GPZ80_27415</name>
</gene>
<evidence type="ECO:0000256" key="2">
    <source>
        <dbReference type="SAM" id="Phobius"/>
    </source>
</evidence>
<dbReference type="Proteomes" id="UP000734823">
    <property type="component" value="Unassembled WGS sequence"/>
</dbReference>
<comment type="caution">
    <text evidence="3">The sequence shown here is derived from an EMBL/GenBank/DDBJ whole genome shotgun (WGS) entry which is preliminary data.</text>
</comment>
<dbReference type="EMBL" id="JABVED010000021">
    <property type="protein sequence ID" value="MBC6450896.1"/>
    <property type="molecule type" value="Genomic_DNA"/>
</dbReference>
<evidence type="ECO:0000256" key="1">
    <source>
        <dbReference type="SAM" id="MobiDB-lite"/>
    </source>
</evidence>
<dbReference type="RefSeq" id="WP_187223975.1">
    <property type="nucleotide sequence ID" value="NZ_JABVED010000021.1"/>
</dbReference>
<name>A0ABR7LDZ2_9PSEU</name>
<keyword evidence="2" id="KW-0472">Membrane</keyword>
<proteinExistence type="predicted"/>
<feature type="region of interest" description="Disordered" evidence="1">
    <location>
        <begin position="1"/>
        <end position="58"/>
    </location>
</feature>
<reference evidence="3 4" key="1">
    <citation type="submission" date="2020-06" db="EMBL/GenBank/DDBJ databases">
        <title>Actinokineospora xiongansis sp. nov., isolated from soil of Baiyangdian.</title>
        <authorList>
            <person name="Zhang X."/>
        </authorList>
    </citation>
    <scope>NUCLEOTIDE SEQUENCE [LARGE SCALE GENOMIC DNA]</scope>
    <source>
        <strain evidence="3 4">HBU206404</strain>
    </source>
</reference>
<protein>
    <submittedName>
        <fullName evidence="3">Uncharacterized protein</fullName>
    </submittedName>
</protein>
<feature type="compositionally biased region" description="Polar residues" evidence="1">
    <location>
        <begin position="1"/>
        <end position="10"/>
    </location>
</feature>
<feature type="transmembrane region" description="Helical" evidence="2">
    <location>
        <begin position="62"/>
        <end position="83"/>
    </location>
</feature>
<keyword evidence="4" id="KW-1185">Reference proteome</keyword>
<evidence type="ECO:0000313" key="4">
    <source>
        <dbReference type="Proteomes" id="UP000734823"/>
    </source>
</evidence>